<dbReference type="AlphaFoldDB" id="A0A2W2ALY5"/>
<feature type="transmembrane region" description="Helical" evidence="1">
    <location>
        <begin position="136"/>
        <end position="154"/>
    </location>
</feature>
<reference evidence="2 3" key="1">
    <citation type="submission" date="2018-06" db="EMBL/GenBank/DDBJ databases">
        <title>Mucibacter soli gen. nov., sp. nov., a new member of the family Chitinophagaceae producing mucin.</title>
        <authorList>
            <person name="Kim M.-K."/>
            <person name="Park S."/>
            <person name="Kim T.-S."/>
            <person name="Joung Y."/>
            <person name="Han J.-H."/>
            <person name="Kim S.B."/>
        </authorList>
    </citation>
    <scope>NUCLEOTIDE SEQUENCE [LARGE SCALE GENOMIC DNA]</scope>
    <source>
        <strain evidence="2 3">R1-15</strain>
    </source>
</reference>
<keyword evidence="1" id="KW-1133">Transmembrane helix</keyword>
<name>A0A2W2ALY5_9BACT</name>
<gene>
    <name evidence="2" type="ORF">DN068_09075</name>
</gene>
<comment type="caution">
    <text evidence="2">The sequence shown here is derived from an EMBL/GenBank/DDBJ whole genome shotgun (WGS) entry which is preliminary data.</text>
</comment>
<dbReference type="Proteomes" id="UP000248745">
    <property type="component" value="Unassembled WGS sequence"/>
</dbReference>
<keyword evidence="1" id="KW-0812">Transmembrane</keyword>
<evidence type="ECO:0000313" key="2">
    <source>
        <dbReference type="EMBL" id="PZF73310.1"/>
    </source>
</evidence>
<evidence type="ECO:0000256" key="1">
    <source>
        <dbReference type="SAM" id="Phobius"/>
    </source>
</evidence>
<proteinExistence type="predicted"/>
<sequence>MTPRSLFIIILRIIGLFLLKDIFLAIVQALQVFSMRFGPDDSPLIAVFIAMISVVISCACFWFTVAKPEIIIDKFKLDQGFKEEKFTVLIDQKSIVDVVVMTAGIFLLVDTLPLFGRTLYQAYQRTKMGIGGNDSFTVPYQVIKIIIAGILVFYHKEIAALLDRKKIPENARVEDFDKEFKKTSDV</sequence>
<feature type="transmembrane region" description="Helical" evidence="1">
    <location>
        <begin position="7"/>
        <end position="33"/>
    </location>
</feature>
<dbReference type="EMBL" id="QKTW01000014">
    <property type="protein sequence ID" value="PZF73310.1"/>
    <property type="molecule type" value="Genomic_DNA"/>
</dbReference>
<keyword evidence="3" id="KW-1185">Reference proteome</keyword>
<feature type="transmembrane region" description="Helical" evidence="1">
    <location>
        <begin position="95"/>
        <end position="116"/>
    </location>
</feature>
<dbReference type="OrthoDB" id="799099at2"/>
<dbReference type="RefSeq" id="WP_110998589.1">
    <property type="nucleotide sequence ID" value="NZ_QKTW01000014.1"/>
</dbReference>
<keyword evidence="1" id="KW-0472">Membrane</keyword>
<accession>A0A2W2ALY5</accession>
<protein>
    <submittedName>
        <fullName evidence="2">Uncharacterized protein</fullName>
    </submittedName>
</protein>
<organism evidence="2 3">
    <name type="scientific">Taibaiella soli</name>
    <dbReference type="NCBI Taxonomy" id="1649169"/>
    <lineage>
        <taxon>Bacteria</taxon>
        <taxon>Pseudomonadati</taxon>
        <taxon>Bacteroidota</taxon>
        <taxon>Chitinophagia</taxon>
        <taxon>Chitinophagales</taxon>
        <taxon>Chitinophagaceae</taxon>
        <taxon>Taibaiella</taxon>
    </lineage>
</organism>
<feature type="transmembrane region" description="Helical" evidence="1">
    <location>
        <begin position="45"/>
        <end position="66"/>
    </location>
</feature>
<evidence type="ECO:0000313" key="3">
    <source>
        <dbReference type="Proteomes" id="UP000248745"/>
    </source>
</evidence>